<accession>A0A1H0VE96</accession>
<evidence type="ECO:0000313" key="3">
    <source>
        <dbReference type="Proteomes" id="UP000199691"/>
    </source>
</evidence>
<keyword evidence="1" id="KW-0472">Membrane</keyword>
<keyword evidence="3" id="KW-1185">Reference proteome</keyword>
<evidence type="ECO:0000256" key="1">
    <source>
        <dbReference type="SAM" id="Phobius"/>
    </source>
</evidence>
<keyword evidence="1" id="KW-0812">Transmembrane</keyword>
<feature type="transmembrane region" description="Helical" evidence="1">
    <location>
        <begin position="73"/>
        <end position="91"/>
    </location>
</feature>
<proteinExistence type="predicted"/>
<dbReference type="PANTHER" id="PTHR38441:SF1">
    <property type="entry name" value="MEMBRANE PROTEIN"/>
    <property type="match status" value="1"/>
</dbReference>
<keyword evidence="1" id="KW-1133">Transmembrane helix</keyword>
<dbReference type="Proteomes" id="UP000199691">
    <property type="component" value="Unassembled WGS sequence"/>
</dbReference>
<sequence>MTQVSIPFSTKNGPHLEALRARHVADTYDEYREEGPVSTVDHTPSESAPDAQKWADVQASDDFVELKRRLLKFVFPVSGLFLAWYLLYVLLADYAHGFMSTKVLGNINVGLIFGLLQFVSTFVITTLYVRHANKNLDPLAEKLRNEIEGDGK</sequence>
<protein>
    <submittedName>
        <fullName evidence="2">Uncharacterized membrane protein, DUF485 family</fullName>
    </submittedName>
</protein>
<reference evidence="3" key="1">
    <citation type="submission" date="2016-10" db="EMBL/GenBank/DDBJ databases">
        <authorList>
            <person name="Varghese N."/>
            <person name="Submissions S."/>
        </authorList>
    </citation>
    <scope>NUCLEOTIDE SEQUENCE [LARGE SCALE GENOMIC DNA]</scope>
    <source>
        <strain evidence="3">CGMCC 4.6609</strain>
    </source>
</reference>
<dbReference type="STRING" id="641025.SAMN05421507_11471"/>
<organism evidence="2 3">
    <name type="scientific">Lentzea jiangxiensis</name>
    <dbReference type="NCBI Taxonomy" id="641025"/>
    <lineage>
        <taxon>Bacteria</taxon>
        <taxon>Bacillati</taxon>
        <taxon>Actinomycetota</taxon>
        <taxon>Actinomycetes</taxon>
        <taxon>Pseudonocardiales</taxon>
        <taxon>Pseudonocardiaceae</taxon>
        <taxon>Lentzea</taxon>
    </lineage>
</organism>
<dbReference type="InterPro" id="IPR007436">
    <property type="entry name" value="DUF485"/>
</dbReference>
<dbReference type="Pfam" id="PF04341">
    <property type="entry name" value="DUF485"/>
    <property type="match status" value="1"/>
</dbReference>
<dbReference type="EMBL" id="FNIX01000014">
    <property type="protein sequence ID" value="SDP76862.1"/>
    <property type="molecule type" value="Genomic_DNA"/>
</dbReference>
<dbReference type="AlphaFoldDB" id="A0A1H0VE96"/>
<feature type="transmembrane region" description="Helical" evidence="1">
    <location>
        <begin position="111"/>
        <end position="129"/>
    </location>
</feature>
<dbReference type="PANTHER" id="PTHR38441">
    <property type="entry name" value="INTEGRAL MEMBRANE PROTEIN-RELATED"/>
    <property type="match status" value="1"/>
</dbReference>
<name>A0A1H0VE96_9PSEU</name>
<evidence type="ECO:0000313" key="2">
    <source>
        <dbReference type="EMBL" id="SDP76862.1"/>
    </source>
</evidence>
<gene>
    <name evidence="2" type="ORF">SAMN05421507_11471</name>
</gene>